<evidence type="ECO:0008006" key="4">
    <source>
        <dbReference type="Google" id="ProtNLM"/>
    </source>
</evidence>
<dbReference type="OrthoDB" id="637487at2"/>
<keyword evidence="3" id="KW-1185">Reference proteome</keyword>
<comment type="caution">
    <text evidence="2">The sequence shown here is derived from an EMBL/GenBank/DDBJ whole genome shotgun (WGS) entry which is preliminary data.</text>
</comment>
<keyword evidence="1" id="KW-0472">Membrane</keyword>
<sequence>MGNKKYTYYKIESEEFAFLLHILSSKISEKKIFIPDTLDWKLFLFLVRRHRVETLVYEVFKDSLTQVKIIPILKNHAITNKLNSEHHKRIILELSGLLKQNTIRHFYTKGLILSLKLWGDISTRTVGDIDVIIEKKDRLKVHQLLLDNGYKCKEFKWVNNDRINFHKKFSHQIAYVKQGIVIEVLTDVCSLIRSPEVMDNNFHSTFNFDNTNLTVLNPEMNFIELCVHGSSHYWARLHWLMDIGKILHDNTLNWDKVLNLAKKRKLEKIIFETCALAKDILSVPLPFKASDAKLTGDFITNISSHEYFAFAIKLKVMRHRLRFQMTPYYNWPRLCMKYFYKTSEWDKIRLPKQLYYSYFLFRPILIFFKVLTLIPGLATGYRQR</sequence>
<gene>
    <name evidence="2" type="ORF">LNTAR_14567</name>
</gene>
<name>A6DHG5_9BACT</name>
<accession>A6DHG5</accession>
<dbReference type="Proteomes" id="UP000004947">
    <property type="component" value="Unassembled WGS sequence"/>
</dbReference>
<dbReference type="EMBL" id="ABCK01000003">
    <property type="protein sequence ID" value="EDM29048.1"/>
    <property type="molecule type" value="Genomic_DNA"/>
</dbReference>
<evidence type="ECO:0000313" key="3">
    <source>
        <dbReference type="Proteomes" id="UP000004947"/>
    </source>
</evidence>
<dbReference type="AlphaFoldDB" id="A6DHG5"/>
<evidence type="ECO:0000313" key="2">
    <source>
        <dbReference type="EMBL" id="EDM29048.1"/>
    </source>
</evidence>
<keyword evidence="1" id="KW-0812">Transmembrane</keyword>
<dbReference type="Pfam" id="PF14907">
    <property type="entry name" value="NTP_transf_5"/>
    <property type="match status" value="1"/>
</dbReference>
<organism evidence="2 3">
    <name type="scientific">Lentisphaera araneosa HTCC2155</name>
    <dbReference type="NCBI Taxonomy" id="313628"/>
    <lineage>
        <taxon>Bacteria</taxon>
        <taxon>Pseudomonadati</taxon>
        <taxon>Lentisphaerota</taxon>
        <taxon>Lentisphaeria</taxon>
        <taxon>Lentisphaerales</taxon>
        <taxon>Lentisphaeraceae</taxon>
        <taxon>Lentisphaera</taxon>
    </lineage>
</organism>
<dbReference type="STRING" id="313628.LNTAR_14567"/>
<protein>
    <recommendedName>
        <fullName evidence="4">Nucleotidyltransferase family protein</fullName>
    </recommendedName>
</protein>
<dbReference type="Gene3D" id="3.30.460.40">
    <property type="match status" value="1"/>
</dbReference>
<feature type="transmembrane region" description="Helical" evidence="1">
    <location>
        <begin position="355"/>
        <end position="378"/>
    </location>
</feature>
<dbReference type="RefSeq" id="WP_007277350.1">
    <property type="nucleotide sequence ID" value="NZ_ABCK01000003.1"/>
</dbReference>
<evidence type="ECO:0000256" key="1">
    <source>
        <dbReference type="SAM" id="Phobius"/>
    </source>
</evidence>
<dbReference type="InterPro" id="IPR039498">
    <property type="entry name" value="NTP_transf_5"/>
</dbReference>
<reference evidence="2 3" key="1">
    <citation type="journal article" date="2010" name="J. Bacteriol.">
        <title>Genome sequence of Lentisphaera araneosa HTCC2155T, the type species of the order Lentisphaerales in the phylum Lentisphaerae.</title>
        <authorList>
            <person name="Thrash J.C."/>
            <person name="Cho J.C."/>
            <person name="Vergin K.L."/>
            <person name="Morris R.M."/>
            <person name="Giovannoni S.J."/>
        </authorList>
    </citation>
    <scope>NUCLEOTIDE SEQUENCE [LARGE SCALE GENOMIC DNA]</scope>
    <source>
        <strain evidence="2 3">HTCC2155</strain>
    </source>
</reference>
<keyword evidence="1" id="KW-1133">Transmembrane helix</keyword>
<proteinExistence type="predicted"/>